<protein>
    <submittedName>
        <fullName evidence="6">Catabolite control protein A</fullName>
    </submittedName>
</protein>
<dbReference type="CDD" id="cd06288">
    <property type="entry name" value="PBP1_sucrose_transcription_regulator"/>
    <property type="match status" value="1"/>
</dbReference>
<dbReference type="EMBL" id="FWFZ01000047">
    <property type="protein sequence ID" value="SLN76982.1"/>
    <property type="molecule type" value="Genomic_DNA"/>
</dbReference>
<evidence type="ECO:0000313" key="6">
    <source>
        <dbReference type="EMBL" id="SLN76982.1"/>
    </source>
</evidence>
<dbReference type="Proteomes" id="UP000193900">
    <property type="component" value="Unassembled WGS sequence"/>
</dbReference>
<feature type="compositionally biased region" description="Basic and acidic residues" evidence="4">
    <location>
        <begin position="352"/>
        <end position="377"/>
    </location>
</feature>
<dbReference type="Gene3D" id="1.10.260.40">
    <property type="entry name" value="lambda repressor-like DNA-binding domains"/>
    <property type="match status" value="1"/>
</dbReference>
<dbReference type="RefSeq" id="WP_085880984.1">
    <property type="nucleotide sequence ID" value="NZ_FWFZ01000047.1"/>
</dbReference>
<dbReference type="GO" id="GO:0003700">
    <property type="term" value="F:DNA-binding transcription factor activity"/>
    <property type="evidence" value="ECO:0007669"/>
    <property type="project" value="TreeGrafter"/>
</dbReference>
<organism evidence="6 7">
    <name type="scientific">Roseisalinus antarcticus</name>
    <dbReference type="NCBI Taxonomy" id="254357"/>
    <lineage>
        <taxon>Bacteria</taxon>
        <taxon>Pseudomonadati</taxon>
        <taxon>Pseudomonadota</taxon>
        <taxon>Alphaproteobacteria</taxon>
        <taxon>Rhodobacterales</taxon>
        <taxon>Roseobacteraceae</taxon>
        <taxon>Roseisalinus</taxon>
    </lineage>
</organism>
<accession>A0A1Y5U2D9</accession>
<keyword evidence="1" id="KW-0805">Transcription regulation</keyword>
<dbReference type="Pfam" id="PF00356">
    <property type="entry name" value="LacI"/>
    <property type="match status" value="1"/>
</dbReference>
<dbReference type="InterPro" id="IPR000843">
    <property type="entry name" value="HTH_LacI"/>
</dbReference>
<evidence type="ECO:0000313" key="7">
    <source>
        <dbReference type="Proteomes" id="UP000193900"/>
    </source>
</evidence>
<evidence type="ECO:0000256" key="4">
    <source>
        <dbReference type="SAM" id="MobiDB-lite"/>
    </source>
</evidence>
<dbReference type="InterPro" id="IPR028082">
    <property type="entry name" value="Peripla_BP_I"/>
</dbReference>
<keyword evidence="2" id="KW-0238">DNA-binding</keyword>
<reference evidence="6 7" key="1">
    <citation type="submission" date="2017-03" db="EMBL/GenBank/DDBJ databases">
        <authorList>
            <person name="Afonso C.L."/>
            <person name="Miller P.J."/>
            <person name="Scott M.A."/>
            <person name="Spackman E."/>
            <person name="Goraichik I."/>
            <person name="Dimitrov K.M."/>
            <person name="Suarez D.L."/>
            <person name="Swayne D.E."/>
        </authorList>
    </citation>
    <scope>NUCLEOTIDE SEQUENCE [LARGE SCALE GENOMIC DNA]</scope>
    <source>
        <strain evidence="6 7">CECT 7023</strain>
    </source>
</reference>
<dbReference type="PROSITE" id="PS00356">
    <property type="entry name" value="HTH_LACI_1"/>
    <property type="match status" value="1"/>
</dbReference>
<feature type="region of interest" description="Disordered" evidence="4">
    <location>
        <begin position="343"/>
        <end position="377"/>
    </location>
</feature>
<dbReference type="OrthoDB" id="7811243at2"/>
<dbReference type="PANTHER" id="PTHR30146">
    <property type="entry name" value="LACI-RELATED TRANSCRIPTIONAL REPRESSOR"/>
    <property type="match status" value="1"/>
</dbReference>
<proteinExistence type="predicted"/>
<dbReference type="AlphaFoldDB" id="A0A1Y5U2D9"/>
<keyword evidence="7" id="KW-1185">Reference proteome</keyword>
<evidence type="ECO:0000256" key="2">
    <source>
        <dbReference type="ARBA" id="ARBA00023125"/>
    </source>
</evidence>
<feature type="domain" description="HTH lacI-type" evidence="5">
    <location>
        <begin position="17"/>
        <end position="71"/>
    </location>
</feature>
<evidence type="ECO:0000259" key="5">
    <source>
        <dbReference type="PROSITE" id="PS50932"/>
    </source>
</evidence>
<sequence>MPDDDLPENTAPANCRVTIRDVARQTGVSVTTASRALNEIGRMTPETRNRVRAAAAELGYRPNSIARGLVGKRSFAVGLITNDTYGRFTLPVAAGLSSSMADRGVSVFLCAGEDDAERVKANIDAMQDRRVDGLVIAGKRIDRGLPFELPDLGIPVIYANASCPPDAIGFVPDDQLNAHMAVSHLVARGCCRIAHVTGKKDFEASSLRVRGWEEALAEANLSPFGDVCYGNWSEECGYTAALELLAPGRAEWPDAVFCGNDQIARGLIDAATSIGVDVPGDLAVVGFDNWEIFAKATRPPLTTVDMELLELGRVVGRTMLDLIDGKDVEPGLRRLPGRIVERRSCGGGGADLEPRTNETSRHGGGNQREDTKCHTTG</sequence>
<evidence type="ECO:0000256" key="3">
    <source>
        <dbReference type="ARBA" id="ARBA00023163"/>
    </source>
</evidence>
<dbReference type="SMART" id="SM00354">
    <property type="entry name" value="HTH_LACI"/>
    <property type="match status" value="1"/>
</dbReference>
<evidence type="ECO:0000256" key="1">
    <source>
        <dbReference type="ARBA" id="ARBA00023015"/>
    </source>
</evidence>
<dbReference type="Pfam" id="PF13377">
    <property type="entry name" value="Peripla_BP_3"/>
    <property type="match status" value="1"/>
</dbReference>
<dbReference type="SUPFAM" id="SSF53822">
    <property type="entry name" value="Periplasmic binding protein-like I"/>
    <property type="match status" value="1"/>
</dbReference>
<dbReference type="InterPro" id="IPR046335">
    <property type="entry name" value="LacI/GalR-like_sensor"/>
</dbReference>
<gene>
    <name evidence="6" type="primary">ccpA_6</name>
    <name evidence="6" type="ORF">ROA7023_04283</name>
</gene>
<dbReference type="PROSITE" id="PS50932">
    <property type="entry name" value="HTH_LACI_2"/>
    <property type="match status" value="1"/>
</dbReference>
<dbReference type="CDD" id="cd01392">
    <property type="entry name" value="HTH_LacI"/>
    <property type="match status" value="1"/>
</dbReference>
<dbReference type="Gene3D" id="3.40.50.2300">
    <property type="match status" value="2"/>
</dbReference>
<name>A0A1Y5U2D9_9RHOB</name>
<keyword evidence="3" id="KW-0804">Transcription</keyword>
<dbReference type="InterPro" id="IPR010982">
    <property type="entry name" value="Lambda_DNA-bd_dom_sf"/>
</dbReference>
<dbReference type="PANTHER" id="PTHR30146:SF153">
    <property type="entry name" value="LACTOSE OPERON REPRESSOR"/>
    <property type="match status" value="1"/>
</dbReference>
<dbReference type="SUPFAM" id="SSF47413">
    <property type="entry name" value="lambda repressor-like DNA-binding domains"/>
    <property type="match status" value="1"/>
</dbReference>
<dbReference type="GO" id="GO:0000976">
    <property type="term" value="F:transcription cis-regulatory region binding"/>
    <property type="evidence" value="ECO:0007669"/>
    <property type="project" value="TreeGrafter"/>
</dbReference>